<protein>
    <submittedName>
        <fullName evidence="2">Survivin-1</fullName>
    </submittedName>
</protein>
<organism evidence="2">
    <name type="scientific">Pararge aegeria</name>
    <name type="common">speckled wood butterfly</name>
    <dbReference type="NCBI Taxonomy" id="116150"/>
    <lineage>
        <taxon>Eukaryota</taxon>
        <taxon>Metazoa</taxon>
        <taxon>Ecdysozoa</taxon>
        <taxon>Arthropoda</taxon>
        <taxon>Hexapoda</taxon>
        <taxon>Insecta</taxon>
        <taxon>Pterygota</taxon>
        <taxon>Neoptera</taxon>
        <taxon>Endopterygota</taxon>
        <taxon>Lepidoptera</taxon>
        <taxon>Glossata</taxon>
        <taxon>Ditrysia</taxon>
        <taxon>Papilionoidea</taxon>
        <taxon>Nymphalidae</taxon>
        <taxon>Satyrinae</taxon>
        <taxon>Satyrini</taxon>
        <taxon>Parargina</taxon>
        <taxon>Pararge</taxon>
    </lineage>
</organism>
<feature type="signal peptide" evidence="1">
    <location>
        <begin position="1"/>
        <end position="21"/>
    </location>
</feature>
<feature type="non-terminal residue" evidence="2">
    <location>
        <position position="69"/>
    </location>
</feature>
<dbReference type="AlphaFoldDB" id="S4NRM6"/>
<feature type="chain" id="PRO_5004531663" evidence="1">
    <location>
        <begin position="22"/>
        <end position="69"/>
    </location>
</feature>
<evidence type="ECO:0000313" key="2">
    <source>
        <dbReference type="EMBL" id="JAA81396.1"/>
    </source>
</evidence>
<proteinExistence type="predicted"/>
<sequence length="69" mass="7473">MSPAATLTLLHCPLPAALVRAVADFSEAKLESIMAQTGSQEDVHMADVESKEFKRLQDLPSMKSICDVV</sequence>
<evidence type="ECO:0000256" key="1">
    <source>
        <dbReference type="SAM" id="SignalP"/>
    </source>
</evidence>
<reference evidence="2" key="1">
    <citation type="journal article" date="2013" name="BMC Genomics">
        <title>Unscrambling butterfly oogenesis.</title>
        <authorList>
            <person name="Carter J.M."/>
            <person name="Baker S.C."/>
            <person name="Pink R."/>
            <person name="Carter D.R."/>
            <person name="Collins A."/>
            <person name="Tomlin J."/>
            <person name="Gibbs M."/>
            <person name="Breuker C.J."/>
        </authorList>
    </citation>
    <scope>NUCLEOTIDE SEQUENCE</scope>
    <source>
        <tissue evidence="2">Ovary</tissue>
    </source>
</reference>
<reference evidence="2" key="2">
    <citation type="submission" date="2013-05" db="EMBL/GenBank/DDBJ databases">
        <authorList>
            <person name="Carter J.-M."/>
            <person name="Baker S.C."/>
            <person name="Pink R."/>
            <person name="Carter D.R.F."/>
            <person name="Collins A."/>
            <person name="Tomlin J."/>
            <person name="Gibbs M."/>
            <person name="Breuker C.J."/>
        </authorList>
    </citation>
    <scope>NUCLEOTIDE SEQUENCE</scope>
    <source>
        <tissue evidence="2">Ovary</tissue>
    </source>
</reference>
<keyword evidence="1" id="KW-0732">Signal</keyword>
<accession>S4NRM6</accession>
<dbReference type="EMBL" id="GAIX01011164">
    <property type="protein sequence ID" value="JAA81396.1"/>
    <property type="molecule type" value="Transcribed_RNA"/>
</dbReference>
<name>S4NRM6_9NEOP</name>